<organism evidence="1 2">
    <name type="scientific">Antribacter soli</name>
    <dbReference type="NCBI Taxonomy" id="2910976"/>
    <lineage>
        <taxon>Bacteria</taxon>
        <taxon>Bacillati</taxon>
        <taxon>Actinomycetota</taxon>
        <taxon>Actinomycetes</taxon>
        <taxon>Micrococcales</taxon>
        <taxon>Promicromonosporaceae</taxon>
        <taxon>Antribacter</taxon>
    </lineage>
</organism>
<name>A0AA41QE04_9MICO</name>
<keyword evidence="2" id="KW-1185">Reference proteome</keyword>
<reference evidence="1" key="1">
    <citation type="submission" date="2022-01" db="EMBL/GenBank/DDBJ databases">
        <title>Antribacter sp. nov., isolated from Guizhou of China.</title>
        <authorList>
            <person name="Chengliang C."/>
            <person name="Ya Z."/>
        </authorList>
    </citation>
    <scope>NUCLEOTIDE SEQUENCE</scope>
    <source>
        <strain evidence="1">KLBMP 9083</strain>
    </source>
</reference>
<evidence type="ECO:0000313" key="1">
    <source>
        <dbReference type="EMBL" id="MCF4121055.1"/>
    </source>
</evidence>
<dbReference type="RefSeq" id="WP_236088822.1">
    <property type="nucleotide sequence ID" value="NZ_JAKGSG010000025.1"/>
</dbReference>
<gene>
    <name evidence="1" type="ORF">L1785_08675</name>
</gene>
<dbReference type="Proteomes" id="UP001165405">
    <property type="component" value="Unassembled WGS sequence"/>
</dbReference>
<accession>A0AA41QE04</accession>
<proteinExistence type="predicted"/>
<comment type="caution">
    <text evidence="1">The sequence shown here is derived from an EMBL/GenBank/DDBJ whole genome shotgun (WGS) entry which is preliminary data.</text>
</comment>
<evidence type="ECO:0000313" key="2">
    <source>
        <dbReference type="Proteomes" id="UP001165405"/>
    </source>
</evidence>
<protein>
    <submittedName>
        <fullName evidence="1">Uncharacterized protein</fullName>
    </submittedName>
</protein>
<sequence>MLAVVAAGYDTGAHVLTRLLRTAGAKAEVVESFTELCWDLTITADSTASARVSMTSGDTVDAIVLRSVPGDDDPFCSAEQSASWWALLSSFPGPVIGRPTSSGMIATIDRLRLDDLPVWAGRWALRDAVPAGGHGHDGGYVRPGADGAPGEYLHEVQAGEEVVDITPCSPSSTVRVVVAGLRTLVVPGTGTVPVGVLRAAAGAFATGAPVLASVVVDHSHDGRVLDVGPVPAGLLDSPLGEAIAAGVLEAVR</sequence>
<dbReference type="AlphaFoldDB" id="A0AA41QE04"/>
<dbReference type="EMBL" id="JAKGSG010000025">
    <property type="protein sequence ID" value="MCF4121055.1"/>
    <property type="molecule type" value="Genomic_DNA"/>
</dbReference>